<evidence type="ECO:0000256" key="1">
    <source>
        <dbReference type="ARBA" id="ARBA00004651"/>
    </source>
</evidence>
<name>A0ABV7AI17_9RHOB</name>
<feature type="domain" description="Tyrosine-protein kinase G-rich" evidence="9">
    <location>
        <begin position="424"/>
        <end position="481"/>
    </location>
</feature>
<keyword evidence="4 7" id="KW-1133">Transmembrane helix</keyword>
<feature type="transmembrane region" description="Helical" evidence="7">
    <location>
        <begin position="36"/>
        <end position="55"/>
    </location>
</feature>
<evidence type="ECO:0000259" key="8">
    <source>
        <dbReference type="Pfam" id="PF02706"/>
    </source>
</evidence>
<evidence type="ECO:0000256" key="4">
    <source>
        <dbReference type="ARBA" id="ARBA00022989"/>
    </source>
</evidence>
<feature type="non-terminal residue" evidence="10">
    <location>
        <position position="484"/>
    </location>
</feature>
<dbReference type="EMBL" id="JBHRSK010000009">
    <property type="protein sequence ID" value="MFC2969038.1"/>
    <property type="molecule type" value="Genomic_DNA"/>
</dbReference>
<dbReference type="InterPro" id="IPR050445">
    <property type="entry name" value="Bact_polysacc_biosynth/exp"/>
</dbReference>
<keyword evidence="5 7" id="KW-0472">Membrane</keyword>
<keyword evidence="2" id="KW-1003">Cell membrane</keyword>
<dbReference type="RefSeq" id="WP_377833746.1">
    <property type="nucleotide sequence ID" value="NZ_JBHRSK010000009.1"/>
</dbReference>
<feature type="domain" description="Polysaccharide chain length determinant N-terminal" evidence="8">
    <location>
        <begin position="18"/>
        <end position="115"/>
    </location>
</feature>
<evidence type="ECO:0000313" key="11">
    <source>
        <dbReference type="Proteomes" id="UP001595443"/>
    </source>
</evidence>
<dbReference type="Pfam" id="PF02706">
    <property type="entry name" value="Wzz"/>
    <property type="match status" value="1"/>
</dbReference>
<accession>A0ABV7AI17</accession>
<evidence type="ECO:0000256" key="6">
    <source>
        <dbReference type="SAM" id="Coils"/>
    </source>
</evidence>
<organism evidence="10 11">
    <name type="scientific">Acidimangrovimonas pyrenivorans</name>
    <dbReference type="NCBI Taxonomy" id="2030798"/>
    <lineage>
        <taxon>Bacteria</taxon>
        <taxon>Pseudomonadati</taxon>
        <taxon>Pseudomonadota</taxon>
        <taxon>Alphaproteobacteria</taxon>
        <taxon>Rhodobacterales</taxon>
        <taxon>Paracoccaceae</taxon>
        <taxon>Acidimangrovimonas</taxon>
    </lineage>
</organism>
<reference evidence="11" key="1">
    <citation type="journal article" date="2019" name="Int. J. Syst. Evol. Microbiol.">
        <title>The Global Catalogue of Microorganisms (GCM) 10K type strain sequencing project: providing services to taxonomists for standard genome sequencing and annotation.</title>
        <authorList>
            <consortium name="The Broad Institute Genomics Platform"/>
            <consortium name="The Broad Institute Genome Sequencing Center for Infectious Disease"/>
            <person name="Wu L."/>
            <person name="Ma J."/>
        </authorList>
    </citation>
    <scope>NUCLEOTIDE SEQUENCE [LARGE SCALE GENOMIC DNA]</scope>
    <source>
        <strain evidence="11">KCTC 62192</strain>
    </source>
</reference>
<dbReference type="Proteomes" id="UP001595443">
    <property type="component" value="Unassembled WGS sequence"/>
</dbReference>
<evidence type="ECO:0000256" key="3">
    <source>
        <dbReference type="ARBA" id="ARBA00022692"/>
    </source>
</evidence>
<sequence>MTSSDTRPAAAPAAAPDDEIDLLELAGVLWAGKYRILAAMVVTGLLGMIAILHATPTYQANGLIQLEADSSSALALPQGMQDILGTSSLSGNSITDTEIQILQSRMVVGKAVRKLDLQVYAWPRPFPLLGPIPARLHLPDPGLKALARYDWGDAAIAVGALAVPRRWLGADMVLTITGPGRYRLALPDGRHLDGSVGRELTLAATTKATTKATASGTAGETAGETATAAASETATAAGPGGFALTVARLDGPAGRQFILGRKPFEAAVADTRRNFAVSQAGNQASVLRTSYTAISPQRAQTVLDAIAQAYVDQNIQRSAASAESSLEFIRKQLPGAQKAVARAQDALNAYQQKHQSIDVTYQTQALLTRVTDIESQLSQLALKEEELKNRYTVNHPDYKALLQDRKTLEGQLEQAKQDANALPETQKAIFNLQRDLNVAQQIYVQLLNREQELRVVRASSVGSVRIIDTAYAAPAPVAPRKGRT</sequence>
<protein>
    <submittedName>
        <fullName evidence="10">GNVR domain-containing protein</fullName>
    </submittedName>
</protein>
<evidence type="ECO:0000256" key="5">
    <source>
        <dbReference type="ARBA" id="ARBA00023136"/>
    </source>
</evidence>
<keyword evidence="3 7" id="KW-0812">Transmembrane</keyword>
<dbReference type="PANTHER" id="PTHR32309:SF32">
    <property type="entry name" value="TYROSINE-PROTEIN KINASE ETK-RELATED"/>
    <property type="match status" value="1"/>
</dbReference>
<dbReference type="Pfam" id="PF23607">
    <property type="entry name" value="WZC_N"/>
    <property type="match status" value="1"/>
</dbReference>
<dbReference type="PANTHER" id="PTHR32309">
    <property type="entry name" value="TYROSINE-PROTEIN KINASE"/>
    <property type="match status" value="1"/>
</dbReference>
<keyword evidence="6" id="KW-0175">Coiled coil</keyword>
<evidence type="ECO:0000259" key="9">
    <source>
        <dbReference type="Pfam" id="PF13807"/>
    </source>
</evidence>
<dbReference type="InterPro" id="IPR003856">
    <property type="entry name" value="LPS_length_determ_N"/>
</dbReference>
<evidence type="ECO:0000256" key="2">
    <source>
        <dbReference type="ARBA" id="ARBA00022475"/>
    </source>
</evidence>
<keyword evidence="11" id="KW-1185">Reference proteome</keyword>
<feature type="coiled-coil region" evidence="6">
    <location>
        <begin position="333"/>
        <end position="418"/>
    </location>
</feature>
<comment type="caution">
    <text evidence="10">The sequence shown here is derived from an EMBL/GenBank/DDBJ whole genome shotgun (WGS) entry which is preliminary data.</text>
</comment>
<gene>
    <name evidence="10" type="ORF">ACFOES_13100</name>
</gene>
<evidence type="ECO:0000313" key="10">
    <source>
        <dbReference type="EMBL" id="MFC2969038.1"/>
    </source>
</evidence>
<dbReference type="InterPro" id="IPR032807">
    <property type="entry name" value="GNVR"/>
</dbReference>
<comment type="subcellular location">
    <subcellularLocation>
        <location evidence="1">Cell membrane</location>
        <topology evidence="1">Multi-pass membrane protein</topology>
    </subcellularLocation>
</comment>
<evidence type="ECO:0000256" key="7">
    <source>
        <dbReference type="SAM" id="Phobius"/>
    </source>
</evidence>
<proteinExistence type="predicted"/>
<dbReference type="Pfam" id="PF13807">
    <property type="entry name" value="GNVR"/>
    <property type="match status" value="1"/>
</dbReference>